<dbReference type="PATRIC" id="fig|1736674.3.peg.2369"/>
<evidence type="ECO:0000313" key="2">
    <source>
        <dbReference type="Proteomes" id="UP000057981"/>
    </source>
</evidence>
<gene>
    <name evidence="1" type="ORF">APS56_11555</name>
</gene>
<dbReference type="STRING" id="1736674.APS56_11555"/>
<protein>
    <recommendedName>
        <fullName evidence="3">HmuY protein</fullName>
    </recommendedName>
</protein>
<accession>A0A0P0CV71</accession>
<dbReference type="Pfam" id="PF14064">
    <property type="entry name" value="HmuY"/>
    <property type="match status" value="2"/>
</dbReference>
<dbReference type="InterPro" id="IPR025921">
    <property type="entry name" value="HmuY"/>
</dbReference>
<proteinExistence type="predicted"/>
<dbReference type="CDD" id="cd12105">
    <property type="entry name" value="HmuY"/>
    <property type="match status" value="1"/>
</dbReference>
<organism evidence="1 2">
    <name type="scientific">Pseudalgibacter alginicilyticus</name>
    <dbReference type="NCBI Taxonomy" id="1736674"/>
    <lineage>
        <taxon>Bacteria</taxon>
        <taxon>Pseudomonadati</taxon>
        <taxon>Bacteroidota</taxon>
        <taxon>Flavobacteriia</taxon>
        <taxon>Flavobacteriales</taxon>
        <taxon>Flavobacteriaceae</taxon>
        <taxon>Pseudalgibacter</taxon>
    </lineage>
</organism>
<evidence type="ECO:0008006" key="3">
    <source>
        <dbReference type="Google" id="ProtNLM"/>
    </source>
</evidence>
<name>A0A0P0CV71_9FLAO</name>
<dbReference type="AlphaFoldDB" id="A0A0P0CV71"/>
<dbReference type="Proteomes" id="UP000057981">
    <property type="component" value="Chromosome"/>
</dbReference>
<evidence type="ECO:0000313" key="1">
    <source>
        <dbReference type="EMBL" id="ALJ06832.1"/>
    </source>
</evidence>
<dbReference type="EMBL" id="CP012898">
    <property type="protein sequence ID" value="ALJ06832.1"/>
    <property type="molecule type" value="Genomic_DNA"/>
</dbReference>
<keyword evidence="2" id="KW-1185">Reference proteome</keyword>
<sequence length="353" mass="39170">MDETTSIALDIKSINHSNSSIQGNSSFLLNASASLGSSIKPNVGGPNQGYQVFIDLSSESSTAIQRDSWDLGFYSGDNFRVTINSSIYMATAQLLGFTDIDTVTQNDVSGLQGQVAVGTFNPENTAYIDAPNGNILETAINEVSEIEEENKVYLVNLGYEIGTDTPTIGSAAITGPHRGWKKIRILKKEDKYLLQYADIDDTTHQEITISKNSNYNFSFFSFNTNTVVSVEPEKEQWDISLTVFTNIIEGAGSYGYSDFVTHNSKGATLAYMLKTSTTNYTEFALSNVDYNLFSDNQTIIGANWRDVFSGTPYNDRFFIIQDPNENIYKLNFLALTNSNGERGYPEFEYELLQ</sequence>
<reference evidence="1 2" key="1">
    <citation type="submission" date="2015-10" db="EMBL/GenBank/DDBJ databases">
        <authorList>
            <person name="Gilbert D.G."/>
        </authorList>
    </citation>
    <scope>NUCLEOTIDE SEQUENCE [LARGE SCALE GENOMIC DNA]</scope>
    <source>
        <strain evidence="2">HZ-22</strain>
    </source>
</reference>
<dbReference type="KEGG" id="ahz:APS56_11555"/>